<dbReference type="Proteomes" id="UP001139157">
    <property type="component" value="Unassembled WGS sequence"/>
</dbReference>
<accession>A0A9X2E4W0</accession>
<name>A0A9X2E4W0_9NOCA</name>
<evidence type="ECO:0000313" key="2">
    <source>
        <dbReference type="EMBL" id="MCM6773675.1"/>
    </source>
</evidence>
<feature type="compositionally biased region" description="Pro residues" evidence="1">
    <location>
        <begin position="500"/>
        <end position="524"/>
    </location>
</feature>
<dbReference type="Gene3D" id="3.90.640.10">
    <property type="entry name" value="Actin, Chain A, domain 4"/>
    <property type="match status" value="1"/>
</dbReference>
<protein>
    <recommendedName>
        <fullName evidence="4">Hsp70 protein</fullName>
    </recommendedName>
</protein>
<dbReference type="InterPro" id="IPR043129">
    <property type="entry name" value="ATPase_NBD"/>
</dbReference>
<reference evidence="2" key="1">
    <citation type="submission" date="2022-06" db="EMBL/GenBank/DDBJ databases">
        <title>Novel species in genus nocardia.</title>
        <authorList>
            <person name="Li F."/>
        </authorList>
    </citation>
    <scope>NUCLEOTIDE SEQUENCE</scope>
    <source>
        <strain evidence="2">CDC141</strain>
    </source>
</reference>
<dbReference type="EMBL" id="JAMRXG010000003">
    <property type="protein sequence ID" value="MCM6773675.1"/>
    <property type="molecule type" value="Genomic_DNA"/>
</dbReference>
<organism evidence="2 3">
    <name type="scientific">Nocardia pulmonis</name>
    <dbReference type="NCBI Taxonomy" id="2951408"/>
    <lineage>
        <taxon>Bacteria</taxon>
        <taxon>Bacillati</taxon>
        <taxon>Actinomycetota</taxon>
        <taxon>Actinomycetes</taxon>
        <taxon>Mycobacteriales</taxon>
        <taxon>Nocardiaceae</taxon>
        <taxon>Nocardia</taxon>
    </lineage>
</organism>
<keyword evidence="3" id="KW-1185">Reference proteome</keyword>
<feature type="compositionally biased region" description="Gly residues" evidence="1">
    <location>
        <begin position="575"/>
        <end position="588"/>
    </location>
</feature>
<evidence type="ECO:0000313" key="3">
    <source>
        <dbReference type="Proteomes" id="UP001139157"/>
    </source>
</evidence>
<evidence type="ECO:0000256" key="1">
    <source>
        <dbReference type="SAM" id="MobiDB-lite"/>
    </source>
</evidence>
<comment type="caution">
    <text evidence="2">The sequence shown here is derived from an EMBL/GenBank/DDBJ whole genome shotgun (WGS) entry which is preliminary data.</text>
</comment>
<feature type="compositionally biased region" description="Low complexity" evidence="1">
    <location>
        <begin position="549"/>
        <end position="574"/>
    </location>
</feature>
<feature type="compositionally biased region" description="Low complexity" evidence="1">
    <location>
        <begin position="589"/>
        <end position="624"/>
    </location>
</feature>
<gene>
    <name evidence="2" type="ORF">NDR86_09355</name>
</gene>
<feature type="compositionally biased region" description="Low complexity" evidence="1">
    <location>
        <begin position="525"/>
        <end position="539"/>
    </location>
</feature>
<dbReference type="Gene3D" id="3.30.420.40">
    <property type="match status" value="4"/>
</dbReference>
<evidence type="ECO:0008006" key="4">
    <source>
        <dbReference type="Google" id="ProtNLM"/>
    </source>
</evidence>
<proteinExistence type="predicted"/>
<feature type="compositionally biased region" description="Gly residues" evidence="1">
    <location>
        <begin position="625"/>
        <end position="692"/>
    </location>
</feature>
<sequence>MAMTVGFGMSIGTVNSVWAATSGERDRPAVRVRRTAVTFDSAGGPRIGGIPRFAPVVTDFADLTRDSEPVLLGGRIWTPPDLVAAVVGCLIAANEPAAGPIATYPACYTERQVAALRHALDWTGAVDVMQMPEPVAAVEWLDAEHGVSENGLTLVYDLGGNSLDVAVVRTEADRDERGVLGRPVRSHDYGGRPLGTILARYARALSPGVPSPVSKVVPAIDTKRLRVWHVRNSLRIVCNCVHAAGLTLRDIDRVLLIGGAVRPAEVAQVLAELGPPVVMAPDPAHTVATGAALASARLADRGTNFGRYARGAAVASSAAVVSAMAMSAATMLGGGPIGTDGPALEFAPALAGPAHGVRQHIRDVELLEEFADGAPLSRGADGLLTSFTTGRTYRTVAQAVSPRVTPEQAIRAQGSGSRCDPAGWRSTYADPAQFTNPLPFAPPRQAGVATGQPVRGQLPSVSMPGPIAPGAVAGESFTPVVGPVSGAVVPAPIDTGVPSPGPVGAPVPSAPPPAASVGAPPPAPVVGTPSGTTGSVPSVPDRPAVDPVATSPGGAGASPAAGGMAPGSETTSGTTGSGGTVDSGGSTPGGSASTGGSSTADGASSAGSSTSSGGSTSGATSTGGSAVGGGGSGSLSGGTSSGGSSLGGGLSTGGPSGGFSGGGLSGGGLSGGGTSGGGSGGSGGGAGGGGDL</sequence>
<dbReference type="AlphaFoldDB" id="A0A9X2E4W0"/>
<feature type="region of interest" description="Disordered" evidence="1">
    <location>
        <begin position="500"/>
        <end position="692"/>
    </location>
</feature>
<dbReference type="SUPFAM" id="SSF53067">
    <property type="entry name" value="Actin-like ATPase domain"/>
    <property type="match status" value="2"/>
</dbReference>